<dbReference type="PANTHER" id="PTHR21621">
    <property type="entry name" value="RIBOSOMAL PROTEIN S6 MODIFICATION PROTEIN"/>
    <property type="match status" value="1"/>
</dbReference>
<evidence type="ECO:0000259" key="2">
    <source>
        <dbReference type="PROSITE" id="PS50975"/>
    </source>
</evidence>
<dbReference type="Gene3D" id="3.30.1490.20">
    <property type="entry name" value="ATP-grasp fold, A domain"/>
    <property type="match status" value="1"/>
</dbReference>
<evidence type="ECO:0000313" key="3">
    <source>
        <dbReference type="EMBL" id="MFD2025328.1"/>
    </source>
</evidence>
<accession>A0ABW4V6P8</accession>
<proteinExistence type="predicted"/>
<protein>
    <submittedName>
        <fullName evidence="3">RimK family alpha-L-glutamate ligase</fullName>
    </submittedName>
</protein>
<sequence length="343" mass="37835">MCVRKVPVSTPKIYALHENPEWFPPFAEAFAAEGVEYVEWVLTDGVLDLDEAPPEGIFWSRISASSHTRDHGLTKDYSRAVLSWLEAYGRRTVNGRRVLELEVSKVDQLTALRAAGIDTPRTVAAVGRDQVLKAAQGFPTPFVTKHNQGGKGLGVRKFDSFEDLTDYVGSDEYEEPVDGITLVQEYVVAADGGITRVEIVGGEMIYAVRGDTERGGFQLCPADACVIDPETGRPVPPVGATISMAPDEEWGLFSEREGYDDPVVAKYLEFTKRHGIEVAGIENIRTADGRVLTYDVNTNTNYNSDVERDTTKSGPREIVRHLARVLRETYPASTELINFGHLG</sequence>
<organism evidence="3 4">
    <name type="scientific">Promicromonospora aerolata</name>
    <dbReference type="NCBI Taxonomy" id="195749"/>
    <lineage>
        <taxon>Bacteria</taxon>
        <taxon>Bacillati</taxon>
        <taxon>Actinomycetota</taxon>
        <taxon>Actinomycetes</taxon>
        <taxon>Micrococcales</taxon>
        <taxon>Promicromonosporaceae</taxon>
        <taxon>Promicromonospora</taxon>
    </lineage>
</organism>
<dbReference type="GO" id="GO:0016874">
    <property type="term" value="F:ligase activity"/>
    <property type="evidence" value="ECO:0007669"/>
    <property type="project" value="UniProtKB-KW"/>
</dbReference>
<dbReference type="SUPFAM" id="SSF56059">
    <property type="entry name" value="Glutathione synthetase ATP-binding domain-like"/>
    <property type="match status" value="1"/>
</dbReference>
<evidence type="ECO:0000313" key="4">
    <source>
        <dbReference type="Proteomes" id="UP001597338"/>
    </source>
</evidence>
<feature type="domain" description="ATP-grasp" evidence="2">
    <location>
        <begin position="109"/>
        <end position="327"/>
    </location>
</feature>
<keyword evidence="1" id="KW-0067">ATP-binding</keyword>
<dbReference type="InterPro" id="IPR013815">
    <property type="entry name" value="ATP_grasp_subdomain_1"/>
</dbReference>
<comment type="caution">
    <text evidence="3">The sequence shown here is derived from an EMBL/GenBank/DDBJ whole genome shotgun (WGS) entry which is preliminary data.</text>
</comment>
<name>A0ABW4V6P8_9MICO</name>
<dbReference type="Proteomes" id="UP001597338">
    <property type="component" value="Unassembled WGS sequence"/>
</dbReference>
<keyword evidence="3" id="KW-0436">Ligase</keyword>
<dbReference type="EMBL" id="JBHUHF010000001">
    <property type="protein sequence ID" value="MFD2025328.1"/>
    <property type="molecule type" value="Genomic_DNA"/>
</dbReference>
<gene>
    <name evidence="3" type="ORF">ACFSL2_07385</name>
</gene>
<dbReference type="PROSITE" id="PS50975">
    <property type="entry name" value="ATP_GRASP"/>
    <property type="match status" value="1"/>
</dbReference>
<dbReference type="PANTHER" id="PTHR21621:SF0">
    <property type="entry name" value="BETA-CITRYLGLUTAMATE SYNTHASE B-RELATED"/>
    <property type="match status" value="1"/>
</dbReference>
<dbReference type="InterPro" id="IPR011761">
    <property type="entry name" value="ATP-grasp"/>
</dbReference>
<reference evidence="4" key="1">
    <citation type="journal article" date="2019" name="Int. J. Syst. Evol. Microbiol.">
        <title>The Global Catalogue of Microorganisms (GCM) 10K type strain sequencing project: providing services to taxonomists for standard genome sequencing and annotation.</title>
        <authorList>
            <consortium name="The Broad Institute Genomics Platform"/>
            <consortium name="The Broad Institute Genome Sequencing Center for Infectious Disease"/>
            <person name="Wu L."/>
            <person name="Ma J."/>
        </authorList>
    </citation>
    <scope>NUCLEOTIDE SEQUENCE [LARGE SCALE GENOMIC DNA]</scope>
    <source>
        <strain evidence="4">CCM 7043</strain>
    </source>
</reference>
<evidence type="ECO:0000256" key="1">
    <source>
        <dbReference type="PROSITE-ProRule" id="PRU00409"/>
    </source>
</evidence>
<keyword evidence="4" id="KW-1185">Reference proteome</keyword>
<dbReference type="RefSeq" id="WP_377197230.1">
    <property type="nucleotide sequence ID" value="NZ_JBHUHF010000001.1"/>
</dbReference>
<keyword evidence="1" id="KW-0547">Nucleotide-binding</keyword>